<evidence type="ECO:0000259" key="4">
    <source>
        <dbReference type="Pfam" id="PF00535"/>
    </source>
</evidence>
<reference evidence="5 6" key="1">
    <citation type="submission" date="2018-07" db="EMBL/GenBank/DDBJ databases">
        <title>Exploring interactions and the metabolic potential of the ultra-small soil bacteria Hylemonella gracilis.</title>
        <authorList>
            <person name="Tyc O."/>
            <person name="Kulkarni P."/>
            <person name="Gawehns F."/>
            <person name="Hundscheid M."/>
            <person name="Zweers H."/>
            <person name="Garbeva P."/>
        </authorList>
    </citation>
    <scope>NUCLEOTIDE SEQUENCE [LARGE SCALE GENOMIC DNA]</scope>
    <source>
        <strain evidence="5 6">NS1</strain>
    </source>
</reference>
<dbReference type="SUPFAM" id="SSF53448">
    <property type="entry name" value="Nucleotide-diphospho-sugar transferases"/>
    <property type="match status" value="1"/>
</dbReference>
<dbReference type="PANTHER" id="PTHR43179:SF12">
    <property type="entry name" value="GALACTOFURANOSYLTRANSFERASE GLFT2"/>
    <property type="match status" value="1"/>
</dbReference>
<evidence type="ECO:0000256" key="2">
    <source>
        <dbReference type="ARBA" id="ARBA00022676"/>
    </source>
</evidence>
<comment type="similarity">
    <text evidence="1">Belongs to the glycosyltransferase 2 family.</text>
</comment>
<dbReference type="InterPro" id="IPR001173">
    <property type="entry name" value="Glyco_trans_2-like"/>
</dbReference>
<dbReference type="InterPro" id="IPR029044">
    <property type="entry name" value="Nucleotide-diphossugar_trans"/>
</dbReference>
<dbReference type="GO" id="GO:0016757">
    <property type="term" value="F:glycosyltransferase activity"/>
    <property type="evidence" value="ECO:0007669"/>
    <property type="project" value="UniProtKB-KW"/>
</dbReference>
<name>A0A4V1A210_9BURK</name>
<proteinExistence type="inferred from homology"/>
<dbReference type="OrthoDB" id="9816564at2"/>
<organism evidence="5 6">
    <name type="scientific">Hylemonella gracilis</name>
    <dbReference type="NCBI Taxonomy" id="80880"/>
    <lineage>
        <taxon>Bacteria</taxon>
        <taxon>Pseudomonadati</taxon>
        <taxon>Pseudomonadota</taxon>
        <taxon>Betaproteobacteria</taxon>
        <taxon>Burkholderiales</taxon>
        <taxon>Comamonadaceae</taxon>
        <taxon>Hylemonella</taxon>
    </lineage>
</organism>
<keyword evidence="2" id="KW-0328">Glycosyltransferase</keyword>
<evidence type="ECO:0000313" key="6">
    <source>
        <dbReference type="Proteomes" id="UP000292939"/>
    </source>
</evidence>
<dbReference type="KEGG" id="hgr:DW355_06105"/>
<evidence type="ECO:0000256" key="1">
    <source>
        <dbReference type="ARBA" id="ARBA00006739"/>
    </source>
</evidence>
<dbReference type="RefSeq" id="WP_131278493.1">
    <property type="nucleotide sequence ID" value="NZ_CP031395.1"/>
</dbReference>
<dbReference type="Pfam" id="PF00535">
    <property type="entry name" value="Glycos_transf_2"/>
    <property type="match status" value="1"/>
</dbReference>
<dbReference type="AlphaFoldDB" id="A0A4V1A210"/>
<evidence type="ECO:0000256" key="3">
    <source>
        <dbReference type="ARBA" id="ARBA00022679"/>
    </source>
</evidence>
<dbReference type="EMBL" id="CP031395">
    <property type="protein sequence ID" value="QBK04419.1"/>
    <property type="molecule type" value="Genomic_DNA"/>
</dbReference>
<dbReference type="CDD" id="cd00761">
    <property type="entry name" value="Glyco_tranf_GTA_type"/>
    <property type="match status" value="1"/>
</dbReference>
<accession>A0A4V1A210</accession>
<dbReference type="Proteomes" id="UP000292939">
    <property type="component" value="Chromosome"/>
</dbReference>
<gene>
    <name evidence="5" type="ORF">DW355_06105</name>
</gene>
<feature type="domain" description="Glycosyltransferase 2-like" evidence="4">
    <location>
        <begin position="5"/>
        <end position="123"/>
    </location>
</feature>
<protein>
    <submittedName>
        <fullName evidence="5">Glycosyltransferase family 2 protein</fullName>
    </submittedName>
</protein>
<keyword evidence="3 5" id="KW-0808">Transferase</keyword>
<dbReference type="PANTHER" id="PTHR43179">
    <property type="entry name" value="RHAMNOSYLTRANSFERASE WBBL"/>
    <property type="match status" value="1"/>
</dbReference>
<dbReference type="Gene3D" id="3.90.550.10">
    <property type="entry name" value="Spore Coat Polysaccharide Biosynthesis Protein SpsA, Chain A"/>
    <property type="match status" value="1"/>
</dbReference>
<sequence length="290" mass="32578">MQIHVLIPVFNRLHHTQRVIESLRAQTRANDVRIVVINDGSTDGTRDYLAGQADVTTLEGDGSLWWGGAIDLGLRHVLANASPNDYVLFLNNDTWFAPDYVDTLVRVSREGGGAAVGSVIHEENRDDPLVSIGPRISINHIAVWDLLAELPEQERRSPKPVYRVDALSGRGTLYPVCLFKTHGGMRPRLLPHYLADYEIAMRFARDARTPLLVSSQAIVFSPPVYGNEVAQLGWWERHFGQRSSSNVIRRLAFYGMVGSPLQRLTAPLRLAYFGMSRYLHQKLKPRTSIT</sequence>
<evidence type="ECO:0000313" key="5">
    <source>
        <dbReference type="EMBL" id="QBK04419.1"/>
    </source>
</evidence>